<comment type="catalytic activity">
    <reaction evidence="6">
        <text>a 2'-deoxyribonucleoside 5'-diphosphate + ATP = a 2'-deoxyribonucleoside 5'-triphosphate + ADP</text>
        <dbReference type="Rhea" id="RHEA:44640"/>
        <dbReference type="ChEBI" id="CHEBI:30616"/>
        <dbReference type="ChEBI" id="CHEBI:61560"/>
        <dbReference type="ChEBI" id="CHEBI:73316"/>
        <dbReference type="ChEBI" id="CHEBI:456216"/>
        <dbReference type="EC" id="2.7.4.6"/>
    </reaction>
    <physiologicalReaction direction="left-to-right" evidence="6">
        <dbReference type="Rhea" id="RHEA:44641"/>
    </physiologicalReaction>
</comment>
<evidence type="ECO:0000313" key="14">
    <source>
        <dbReference type="Xenbase" id="XB-GENE-999215"/>
    </source>
</evidence>
<dbReference type="InterPro" id="IPR034907">
    <property type="entry name" value="NDK-like_dom"/>
</dbReference>
<dbReference type="Bgee" id="ENSXETG00000010357">
    <property type="expression patterns" value="Expressed in 4-cell stage embryo and 13 other cell types or tissues"/>
</dbReference>
<dbReference type="HAMAP" id="MF_00451">
    <property type="entry name" value="NDP_kinase"/>
    <property type="match status" value="1"/>
</dbReference>
<evidence type="ECO:0000313" key="13">
    <source>
        <dbReference type="RefSeq" id="XP_012825767.1"/>
    </source>
</evidence>
<dbReference type="GO" id="GO:0004550">
    <property type="term" value="F:nucleoside diphosphate kinase activity"/>
    <property type="evidence" value="ECO:0007669"/>
    <property type="project" value="UniProtKB-EC"/>
</dbReference>
<evidence type="ECO:0000256" key="6">
    <source>
        <dbReference type="ARBA" id="ARBA00044459"/>
    </source>
</evidence>
<gene>
    <name evidence="11 13 14" type="primary">nme3</name>
    <name evidence="13" type="synonym">dr-nm23</name>
    <name evidence="13" type="synonym">ndpk-c</name>
    <name evidence="13" type="synonym">ndpkc</name>
    <name evidence="13" type="synonym">nm23-h3</name>
    <name evidence="13" type="synonym">nm23h3</name>
    <name evidence="13" type="synonym">nme3-a</name>
    <name evidence="13" type="synonym">nme3-b</name>
</gene>
<dbReference type="EC" id="2.7.4.6" evidence="3"/>
<sequence length="188" mass="21287">MVRGLVPNLKSGKTIVLGSIQHPERCSSICAPSIAWTGINERTFLAIKPDGYQRRLIGEIIRRFEKKGFHLVAMKIMQASEQLLKQHYIALQDKPFYDRLVKYMGSGPVVAMVWQGLDVVKTARLMIGETNPAHSLPGTIRGDFCVDVGRNVIHGSDSRESAQREIALWFQPDELVCWQDSTESWIYE</sequence>
<dbReference type="PRINTS" id="PR01243">
    <property type="entry name" value="NUCDPKINASE"/>
</dbReference>
<feature type="binding site" evidence="8">
    <location>
        <position position="124"/>
    </location>
    <ligand>
        <name>ATP</name>
        <dbReference type="ChEBI" id="CHEBI:30616"/>
    </ligand>
</feature>
<evidence type="ECO:0000256" key="3">
    <source>
        <dbReference type="ARBA" id="ARBA00012966"/>
    </source>
</evidence>
<evidence type="ECO:0000256" key="4">
    <source>
        <dbReference type="ARBA" id="ARBA00022679"/>
    </source>
</evidence>
<keyword evidence="5 13" id="KW-0418">Kinase</keyword>
<dbReference type="OrthoDB" id="2162449at2759"/>
<evidence type="ECO:0000256" key="2">
    <source>
        <dbReference type="ARBA" id="ARBA00008142"/>
    </source>
</evidence>
<feature type="binding site" evidence="8">
    <location>
        <position position="130"/>
    </location>
    <ligand>
        <name>ATP</name>
        <dbReference type="ChEBI" id="CHEBI:30616"/>
    </ligand>
</feature>
<evidence type="ECO:0000256" key="1">
    <source>
        <dbReference type="ARBA" id="ARBA00001946"/>
    </source>
</evidence>
<comment type="similarity">
    <text evidence="2 8 9">Belongs to the NDK family.</text>
</comment>
<dbReference type="SMART" id="SM00562">
    <property type="entry name" value="NDK"/>
    <property type="match status" value="1"/>
</dbReference>
<feature type="binding site" evidence="8">
    <location>
        <position position="141"/>
    </location>
    <ligand>
        <name>ATP</name>
        <dbReference type="ChEBI" id="CHEBI:30616"/>
    </ligand>
</feature>
<reference evidence="13" key="3">
    <citation type="submission" date="2025-04" db="UniProtKB">
        <authorList>
            <consortium name="RefSeq"/>
        </authorList>
    </citation>
    <scope>IDENTIFICATION</scope>
    <source>
        <strain evidence="13">Nigerian</strain>
        <tissue evidence="13">Liver and blood</tissue>
    </source>
</reference>
<keyword evidence="12" id="KW-1185">Reference proteome</keyword>
<dbReference type="GO" id="GO:0006183">
    <property type="term" value="P:GTP biosynthetic process"/>
    <property type="evidence" value="ECO:0007669"/>
    <property type="project" value="InterPro"/>
</dbReference>
<dbReference type="Pfam" id="PF00334">
    <property type="entry name" value="NDK"/>
    <property type="match status" value="1"/>
</dbReference>
<evidence type="ECO:0000313" key="12">
    <source>
        <dbReference type="Proteomes" id="UP000008143"/>
    </source>
</evidence>
<evidence type="ECO:0000259" key="10">
    <source>
        <dbReference type="SMART" id="SM00562"/>
    </source>
</evidence>
<dbReference type="DNASU" id="448695"/>
<feature type="binding site" evidence="8">
    <location>
        <position position="48"/>
    </location>
    <ligand>
        <name>ATP</name>
        <dbReference type="ChEBI" id="CHEBI:30616"/>
    </ligand>
</feature>
<dbReference type="Gene3D" id="3.30.70.141">
    <property type="entry name" value="Nucleoside diphosphate kinase-like domain"/>
    <property type="match status" value="1"/>
</dbReference>
<dbReference type="Proteomes" id="UP000008143">
    <property type="component" value="Chromosome 9"/>
</dbReference>
<keyword evidence="4" id="KW-0808">Transferase</keyword>
<evidence type="ECO:0000313" key="11">
    <source>
        <dbReference type="Ensembl" id="ENSXETP00000069781"/>
    </source>
</evidence>
<dbReference type="GO" id="GO:0006241">
    <property type="term" value="P:CTP biosynthetic process"/>
    <property type="evidence" value="ECO:0007669"/>
    <property type="project" value="InterPro"/>
</dbReference>
<comment type="catalytic activity">
    <reaction evidence="7">
        <text>a ribonucleoside 5'-diphosphate + ATP = a ribonucleoside 5'-triphosphate + ADP</text>
        <dbReference type="Rhea" id="RHEA:18113"/>
        <dbReference type="ChEBI" id="CHEBI:30616"/>
        <dbReference type="ChEBI" id="CHEBI:57930"/>
        <dbReference type="ChEBI" id="CHEBI:61557"/>
        <dbReference type="ChEBI" id="CHEBI:456216"/>
        <dbReference type="EC" id="2.7.4.6"/>
    </reaction>
    <physiologicalReaction direction="left-to-right" evidence="7">
        <dbReference type="Rhea" id="RHEA:18114"/>
    </physiologicalReaction>
</comment>
<feature type="domain" description="Nucleoside diphosphate kinase-like" evidence="10">
    <location>
        <begin position="40"/>
        <end position="177"/>
    </location>
</feature>
<evidence type="ECO:0000256" key="5">
    <source>
        <dbReference type="ARBA" id="ARBA00022777"/>
    </source>
</evidence>
<dbReference type="GO" id="GO:0006228">
    <property type="term" value="P:UTP biosynthetic process"/>
    <property type="evidence" value="ECO:0007669"/>
    <property type="project" value="InterPro"/>
</dbReference>
<dbReference type="AGR" id="Xenbase:XB-GENE-999215"/>
<dbReference type="GeneTree" id="ENSGT00940000161283"/>
<evidence type="ECO:0000256" key="9">
    <source>
        <dbReference type="RuleBase" id="RU004011"/>
    </source>
</evidence>
<dbReference type="CDD" id="cd04413">
    <property type="entry name" value="NDPk_I"/>
    <property type="match status" value="1"/>
</dbReference>
<dbReference type="AlphaFoldDB" id="A0A6I8QKB7"/>
<accession>A0A6I8QKB7</accession>
<evidence type="ECO:0000256" key="7">
    <source>
        <dbReference type="ARBA" id="ARBA00044469"/>
    </source>
</evidence>
<reference evidence="11" key="1">
    <citation type="journal article" date="2010" name="Science">
        <title>The genome of the Western clawed frog Xenopus tropicalis.</title>
        <authorList>
            <person name="Hellsten U."/>
            <person name="Harland R.M."/>
            <person name="Gilchrist M.J."/>
            <person name="Hendrix D."/>
            <person name="Jurka J."/>
            <person name="Kapitonov V."/>
            <person name="Ovcharenko I."/>
            <person name="Putnam N.H."/>
            <person name="Shu S."/>
            <person name="Taher L."/>
            <person name="Blitz I.L."/>
            <person name="Blumberg B."/>
            <person name="Dichmann D.S."/>
            <person name="Dubchak I."/>
            <person name="Amaya E."/>
            <person name="Detter J.C."/>
            <person name="Fletcher R."/>
            <person name="Gerhard D.S."/>
            <person name="Goodstein D."/>
            <person name="Graves T."/>
            <person name="Grigoriev I.V."/>
            <person name="Grimwood J."/>
            <person name="Kawashima T."/>
            <person name="Lindquist E."/>
            <person name="Lucas S.M."/>
            <person name="Mead P.E."/>
            <person name="Mitros T."/>
            <person name="Ogino H."/>
            <person name="Ohta Y."/>
            <person name="Poliakov A.V."/>
            <person name="Pollet N."/>
            <person name="Robert J."/>
            <person name="Salamov A."/>
            <person name="Sater A.K."/>
            <person name="Schmutz J."/>
            <person name="Terry A."/>
            <person name="Vize P.D."/>
            <person name="Warren W.C."/>
            <person name="Wells D."/>
            <person name="Wills A."/>
            <person name="Wilson R.K."/>
            <person name="Zimmerman L.B."/>
            <person name="Zorn A.M."/>
            <person name="Grainger R."/>
            <person name="Grammer T."/>
            <person name="Khokha M.K."/>
            <person name="Richardson P.M."/>
            <person name="Rokhsar D.S."/>
        </authorList>
    </citation>
    <scope>NUCLEOTIDE SEQUENCE [LARGE SCALE GENOMIC DNA]</scope>
    <source>
        <strain evidence="11">Nigerian</strain>
    </source>
</reference>
<dbReference type="NCBIfam" id="NF001908">
    <property type="entry name" value="PRK00668.1"/>
    <property type="match status" value="1"/>
</dbReference>
<dbReference type="CTD" id="4832"/>
<dbReference type="Xenbase" id="XB-GENE-999215">
    <property type="gene designation" value="nme3"/>
</dbReference>
<feature type="binding site" evidence="8">
    <location>
        <position position="151"/>
    </location>
    <ligand>
        <name>ATP</name>
        <dbReference type="ChEBI" id="CHEBI:30616"/>
    </ligand>
</feature>
<name>A0A6I8QKB7_XENTR</name>
<dbReference type="OMA" id="HVFQSGW"/>
<proteinExistence type="inferred from homology"/>
<dbReference type="Ensembl" id="ENSXETT00000071318">
    <property type="protein sequence ID" value="ENSXETP00000069781"/>
    <property type="gene ID" value="ENSXETG00000010357"/>
</dbReference>
<dbReference type="PANTHER" id="PTHR11349">
    <property type="entry name" value="NUCLEOSIDE DIPHOSPHATE KINASE"/>
    <property type="match status" value="1"/>
</dbReference>
<evidence type="ECO:0000256" key="8">
    <source>
        <dbReference type="PROSITE-ProRule" id="PRU00706"/>
    </source>
</evidence>
<feature type="binding site" evidence="8">
    <location>
        <position position="96"/>
    </location>
    <ligand>
        <name>ATP</name>
        <dbReference type="ChEBI" id="CHEBI:30616"/>
    </ligand>
</feature>
<dbReference type="InterPro" id="IPR036850">
    <property type="entry name" value="NDK-like_dom_sf"/>
</dbReference>
<dbReference type="RefSeq" id="XP_012825767.1">
    <property type="nucleotide sequence ID" value="XM_012970313.3"/>
</dbReference>
<organism evidence="11">
    <name type="scientific">Xenopus tropicalis</name>
    <name type="common">Western clawed frog</name>
    <name type="synonym">Silurana tropicalis</name>
    <dbReference type="NCBI Taxonomy" id="8364"/>
    <lineage>
        <taxon>Eukaryota</taxon>
        <taxon>Metazoa</taxon>
        <taxon>Chordata</taxon>
        <taxon>Craniata</taxon>
        <taxon>Vertebrata</taxon>
        <taxon>Euteleostomi</taxon>
        <taxon>Amphibia</taxon>
        <taxon>Batrachia</taxon>
        <taxon>Anura</taxon>
        <taxon>Pipoidea</taxon>
        <taxon>Pipidae</taxon>
        <taxon>Xenopodinae</taxon>
        <taxon>Xenopus</taxon>
        <taxon>Silurana</taxon>
    </lineage>
</organism>
<dbReference type="SUPFAM" id="SSF54919">
    <property type="entry name" value="Nucleoside diphosphate kinase, NDK"/>
    <property type="match status" value="1"/>
</dbReference>
<dbReference type="FunFam" id="3.30.70.141:FF:000002">
    <property type="entry name" value="Nucleoside diphosphate kinase"/>
    <property type="match status" value="1"/>
</dbReference>
<reference evidence="11" key="2">
    <citation type="submission" date="2020-05" db="UniProtKB">
        <authorList>
            <consortium name="Ensembl"/>
        </authorList>
    </citation>
    <scope>IDENTIFICATION</scope>
</reference>
<protein>
    <recommendedName>
        <fullName evidence="3">nucleoside-diphosphate kinase</fullName>
        <ecNumber evidence="3">2.7.4.6</ecNumber>
    </recommendedName>
</protein>
<feature type="active site" description="Pros-phosphohistidine intermediate" evidence="8">
    <location>
        <position position="154"/>
    </location>
</feature>
<dbReference type="InterPro" id="IPR001564">
    <property type="entry name" value="Nucleoside_diP_kinase"/>
</dbReference>
<comment type="cofactor">
    <cofactor evidence="1">
        <name>Mg(2+)</name>
        <dbReference type="ChEBI" id="CHEBI:18420"/>
    </cofactor>
</comment>
<dbReference type="GeneID" id="448695"/>
<dbReference type="PROSITE" id="PS51374">
    <property type="entry name" value="NDPK_LIKE"/>
    <property type="match status" value="1"/>
</dbReference>